<proteinExistence type="predicted"/>
<dbReference type="RefSeq" id="WP_009814369.1">
    <property type="nucleotide sequence ID" value="NZ_CH724156.1"/>
</dbReference>
<dbReference type="AlphaFoldDB" id="A3SRP7"/>
<name>A3SRP7_ROSNI</name>
<dbReference type="STRING" id="89187.ISM_11800"/>
<organism evidence="1 2">
    <name type="scientific">Roseovarius nubinhibens (strain ATCC BAA-591 / DSM 15170 / ISM)</name>
    <dbReference type="NCBI Taxonomy" id="89187"/>
    <lineage>
        <taxon>Bacteria</taxon>
        <taxon>Pseudomonadati</taxon>
        <taxon>Pseudomonadota</taxon>
        <taxon>Alphaproteobacteria</taxon>
        <taxon>Rhodobacterales</taxon>
        <taxon>Roseobacteraceae</taxon>
        <taxon>Roseovarius</taxon>
    </lineage>
</organism>
<evidence type="ECO:0008006" key="3">
    <source>
        <dbReference type="Google" id="ProtNLM"/>
    </source>
</evidence>
<protein>
    <recommendedName>
        <fullName evidence="3">SH3b domain-containing protein</fullName>
    </recommendedName>
</protein>
<comment type="caution">
    <text evidence="1">The sequence shown here is derived from an EMBL/GenBank/DDBJ whole genome shotgun (WGS) entry which is preliminary data.</text>
</comment>
<evidence type="ECO:0000313" key="2">
    <source>
        <dbReference type="Proteomes" id="UP000005954"/>
    </source>
</evidence>
<dbReference type="OrthoDB" id="7433551at2"/>
<sequence length="231" mass="23764">MSGAALEQRGSAMGPIVFVGLTIYTIVMQPGPDGLANPADSMDMKTVQRAPLGSVPRAASASGDLAGLDLAGLAGILPAPVAAGFAPRLSMIMGEDAPPSPVPRLPPVSAQSRAVLAPDLGGAAGAEPAKAILWPRVEPQPLAMRLPDLPMSMAEGLPVQLPLPEAMRVTGDAVHLRGGPAVWHEVLAKLTRDAPVLRLGTRGNWSRISVGAGAETQSGWIYSRYLDAPAP</sequence>
<dbReference type="EMBL" id="AALY01000004">
    <property type="protein sequence ID" value="EAP75270.1"/>
    <property type="molecule type" value="Genomic_DNA"/>
</dbReference>
<gene>
    <name evidence="1" type="ORF">ISM_11800</name>
</gene>
<dbReference type="Proteomes" id="UP000005954">
    <property type="component" value="Unassembled WGS sequence"/>
</dbReference>
<dbReference type="HOGENOM" id="CLU_1199050_0_0_5"/>
<keyword evidence="2" id="KW-1185">Reference proteome</keyword>
<accession>A3SRP7</accession>
<evidence type="ECO:0000313" key="1">
    <source>
        <dbReference type="EMBL" id="EAP75270.1"/>
    </source>
</evidence>
<reference evidence="1 2" key="1">
    <citation type="submission" date="2005-12" db="EMBL/GenBank/DDBJ databases">
        <authorList>
            <person name="Moran M.A."/>
            <person name="Ferriera S."/>
            <person name="Johnson J."/>
            <person name="Kravitz S."/>
            <person name="Halpern A."/>
            <person name="Remington K."/>
            <person name="Beeson K."/>
            <person name="Tran B."/>
            <person name="Rogers Y.-H."/>
            <person name="Friedman R."/>
            <person name="Venter J.C."/>
        </authorList>
    </citation>
    <scope>NUCLEOTIDE SEQUENCE [LARGE SCALE GENOMIC DNA]</scope>
    <source>
        <strain evidence="2">ATCC BAA-591 / DSM 15170 / ISM</strain>
    </source>
</reference>
<dbReference type="Gene3D" id="2.30.30.40">
    <property type="entry name" value="SH3 Domains"/>
    <property type="match status" value="1"/>
</dbReference>